<organism evidence="1">
    <name type="scientific">marine sediment metagenome</name>
    <dbReference type="NCBI Taxonomy" id="412755"/>
    <lineage>
        <taxon>unclassified sequences</taxon>
        <taxon>metagenomes</taxon>
        <taxon>ecological metagenomes</taxon>
    </lineage>
</organism>
<comment type="caution">
    <text evidence="1">The sequence shown here is derived from an EMBL/GenBank/DDBJ whole genome shotgun (WGS) entry which is preliminary data.</text>
</comment>
<evidence type="ECO:0000313" key="1">
    <source>
        <dbReference type="EMBL" id="GAG35795.1"/>
    </source>
</evidence>
<name>X0WYK0_9ZZZZ</name>
<dbReference type="EMBL" id="BARS01045715">
    <property type="protein sequence ID" value="GAG35795.1"/>
    <property type="molecule type" value="Genomic_DNA"/>
</dbReference>
<gene>
    <name evidence="1" type="ORF">S01H1_68911</name>
</gene>
<accession>X0WYK0</accession>
<dbReference type="AlphaFoldDB" id="X0WYK0"/>
<reference evidence="1" key="1">
    <citation type="journal article" date="2014" name="Front. Microbiol.">
        <title>High frequency of phylogenetically diverse reductive dehalogenase-homologous genes in deep subseafloor sedimentary metagenomes.</title>
        <authorList>
            <person name="Kawai M."/>
            <person name="Futagami T."/>
            <person name="Toyoda A."/>
            <person name="Takaki Y."/>
            <person name="Nishi S."/>
            <person name="Hori S."/>
            <person name="Arai W."/>
            <person name="Tsubouchi T."/>
            <person name="Morono Y."/>
            <person name="Uchiyama I."/>
            <person name="Ito T."/>
            <person name="Fujiyama A."/>
            <person name="Inagaki F."/>
            <person name="Takami H."/>
        </authorList>
    </citation>
    <scope>NUCLEOTIDE SEQUENCE</scope>
    <source>
        <strain evidence="1">Expedition CK06-06</strain>
    </source>
</reference>
<feature type="non-terminal residue" evidence="1">
    <location>
        <position position="1"/>
    </location>
</feature>
<protein>
    <submittedName>
        <fullName evidence="1">Uncharacterized protein</fullName>
    </submittedName>
</protein>
<sequence length="33" mass="3712">FYLGIKTFEPEIRNTKPSELVTGTTGKSKRGKQ</sequence>
<proteinExistence type="predicted"/>